<feature type="compositionally biased region" description="Acidic residues" evidence="2">
    <location>
        <begin position="316"/>
        <end position="326"/>
    </location>
</feature>
<dbReference type="GO" id="GO:0005667">
    <property type="term" value="C:transcription regulator complex"/>
    <property type="evidence" value="ECO:0007669"/>
    <property type="project" value="TreeGrafter"/>
</dbReference>
<name>A0A915NMH8_9BILA</name>
<dbReference type="AlphaFoldDB" id="A0A915NMH8"/>
<dbReference type="SMART" id="SM00595">
    <property type="entry name" value="MADF"/>
    <property type="match status" value="1"/>
</dbReference>
<dbReference type="InterPro" id="IPR004210">
    <property type="entry name" value="BESS_motif"/>
</dbReference>
<dbReference type="InterPro" id="IPR039353">
    <property type="entry name" value="TF_Adf1"/>
</dbReference>
<organism evidence="5 6">
    <name type="scientific">Meloidogyne floridensis</name>
    <dbReference type="NCBI Taxonomy" id="298350"/>
    <lineage>
        <taxon>Eukaryota</taxon>
        <taxon>Metazoa</taxon>
        <taxon>Ecdysozoa</taxon>
        <taxon>Nematoda</taxon>
        <taxon>Chromadorea</taxon>
        <taxon>Rhabditida</taxon>
        <taxon>Tylenchina</taxon>
        <taxon>Tylenchomorpha</taxon>
        <taxon>Tylenchoidea</taxon>
        <taxon>Meloidogynidae</taxon>
        <taxon>Meloidogyninae</taxon>
        <taxon>Meloidogyne</taxon>
    </lineage>
</organism>
<dbReference type="PROSITE" id="PS51029">
    <property type="entry name" value="MADF"/>
    <property type="match status" value="1"/>
</dbReference>
<dbReference type="GO" id="GO:0006357">
    <property type="term" value="P:regulation of transcription by RNA polymerase II"/>
    <property type="evidence" value="ECO:0007669"/>
    <property type="project" value="TreeGrafter"/>
</dbReference>
<dbReference type="PANTHER" id="PTHR12243:SF67">
    <property type="entry name" value="COREPRESSOR OF PANGOLIN, ISOFORM A-RELATED"/>
    <property type="match status" value="1"/>
</dbReference>
<dbReference type="GO" id="GO:0003677">
    <property type="term" value="F:DNA binding"/>
    <property type="evidence" value="ECO:0007669"/>
    <property type="project" value="InterPro"/>
</dbReference>
<feature type="region of interest" description="Disordered" evidence="2">
    <location>
        <begin position="303"/>
        <end position="356"/>
    </location>
</feature>
<dbReference type="Proteomes" id="UP000887560">
    <property type="component" value="Unplaced"/>
</dbReference>
<dbReference type="GO" id="GO:0005634">
    <property type="term" value="C:nucleus"/>
    <property type="evidence" value="ECO:0007669"/>
    <property type="project" value="UniProtKB-SubCell"/>
</dbReference>
<feature type="domain" description="BESS" evidence="4">
    <location>
        <begin position="402"/>
        <end position="441"/>
    </location>
</feature>
<evidence type="ECO:0000256" key="1">
    <source>
        <dbReference type="PROSITE-ProRule" id="PRU00371"/>
    </source>
</evidence>
<keyword evidence="5" id="KW-1185">Reference proteome</keyword>
<evidence type="ECO:0000256" key="2">
    <source>
        <dbReference type="SAM" id="MobiDB-lite"/>
    </source>
</evidence>
<dbReference type="Pfam" id="PF10545">
    <property type="entry name" value="MADF_DNA_bdg"/>
    <property type="match status" value="1"/>
</dbReference>
<keyword evidence="1" id="KW-0539">Nucleus</keyword>
<dbReference type="InterPro" id="IPR006578">
    <property type="entry name" value="MADF-dom"/>
</dbReference>
<feature type="compositionally biased region" description="Basic and acidic residues" evidence="2">
    <location>
        <begin position="303"/>
        <end position="315"/>
    </location>
</feature>
<evidence type="ECO:0000259" key="4">
    <source>
        <dbReference type="PROSITE" id="PS51031"/>
    </source>
</evidence>
<evidence type="ECO:0000313" key="6">
    <source>
        <dbReference type="WBParaSite" id="scf7180000418493.g2437"/>
    </source>
</evidence>
<protein>
    <submittedName>
        <fullName evidence="6">MADF domain-containing protein</fullName>
    </submittedName>
</protein>
<feature type="domain" description="MADF" evidence="3">
    <location>
        <begin position="109"/>
        <end position="200"/>
    </location>
</feature>
<dbReference type="PANTHER" id="PTHR12243">
    <property type="entry name" value="MADF DOMAIN TRANSCRIPTION FACTOR"/>
    <property type="match status" value="1"/>
</dbReference>
<reference evidence="6" key="1">
    <citation type="submission" date="2022-11" db="UniProtKB">
        <authorList>
            <consortium name="WormBaseParasite"/>
        </authorList>
    </citation>
    <scope>IDENTIFICATION</scope>
</reference>
<feature type="compositionally biased region" description="Gly residues" evidence="2">
    <location>
        <begin position="331"/>
        <end position="341"/>
    </location>
</feature>
<dbReference type="WBParaSite" id="scf7180000418493.g2437">
    <property type="protein sequence ID" value="scf7180000418493.g2437"/>
    <property type="gene ID" value="scf7180000418493.g2437"/>
</dbReference>
<dbReference type="PROSITE" id="PS51031">
    <property type="entry name" value="BESS"/>
    <property type="match status" value="1"/>
</dbReference>
<evidence type="ECO:0000259" key="3">
    <source>
        <dbReference type="PROSITE" id="PS51029"/>
    </source>
</evidence>
<proteinExistence type="predicted"/>
<comment type="subcellular location">
    <subcellularLocation>
        <location evidence="1">Nucleus</location>
    </subcellularLocation>
</comment>
<evidence type="ECO:0000313" key="5">
    <source>
        <dbReference type="Proteomes" id="UP000887560"/>
    </source>
</evidence>
<accession>A0A915NMH8</accession>
<sequence length="453" mass="51934">MKRRSCGRWINKEDEVFDEEIEETEKIQKKAMKQEIVEGEREGSNTTITATIMAISPNDQFYEFSNISEENPIPSKTTHKNNILMAAQLGMKGPPPSGEQPVDKMFNSQLIKEISQHPALFDFTCDEYKSIEARNRNWDEVSSNSCQPLEFVRTRWKTLRDRFKKEVRRIKQQQLQQPENAFNGCWHHFEEMLFLLPFVRDKAEEVVSHSKEGKKDFFMEIPKKALLGEGETTSSPADVTTSAQALIQAYTLAKQRQLNNNSSINILNSENQQQQSQQQQQQQMQSSTAAILDLAMNAVHKSNKEIGENNERGECLNEEENDDNNEEINNNGGGEGGGGYSNGNSNLNISTNSKSSSIYRQPSIRFQKQFQNNQQKLLQLNEINNRINNNWKFPEVFGENEDDEDKLFCRIVLKKLGKLDERLKDTAKIKIMELLLNLQYGECNNTTSNSSGR</sequence>